<comment type="similarity">
    <text evidence="1">Belongs to the BROX family.</text>
</comment>
<keyword evidence="4" id="KW-1185">Reference proteome</keyword>
<name>A0AAV6XKT9_9LAMI</name>
<accession>A0AAV6XKT9</accession>
<dbReference type="SMART" id="SM01041">
    <property type="entry name" value="BRO1"/>
    <property type="match status" value="1"/>
</dbReference>
<feature type="domain" description="BRO1" evidence="2">
    <location>
        <begin position="1"/>
        <end position="378"/>
    </location>
</feature>
<dbReference type="Proteomes" id="UP000826271">
    <property type="component" value="Unassembled WGS sequence"/>
</dbReference>
<comment type="caution">
    <text evidence="3">The sequence shown here is derived from an EMBL/GenBank/DDBJ whole genome shotgun (WGS) entry which is preliminary data.</text>
</comment>
<dbReference type="CDD" id="cd09247">
    <property type="entry name" value="BRO1_Alix_like_2"/>
    <property type="match status" value="1"/>
</dbReference>
<evidence type="ECO:0000313" key="4">
    <source>
        <dbReference type="Proteomes" id="UP000826271"/>
    </source>
</evidence>
<dbReference type="Pfam" id="PF03097">
    <property type="entry name" value="BRO1"/>
    <property type="match status" value="1"/>
</dbReference>
<evidence type="ECO:0000256" key="1">
    <source>
        <dbReference type="ARBA" id="ARBA00008901"/>
    </source>
</evidence>
<organism evidence="3 4">
    <name type="scientific">Buddleja alternifolia</name>
    <dbReference type="NCBI Taxonomy" id="168488"/>
    <lineage>
        <taxon>Eukaryota</taxon>
        <taxon>Viridiplantae</taxon>
        <taxon>Streptophyta</taxon>
        <taxon>Embryophyta</taxon>
        <taxon>Tracheophyta</taxon>
        <taxon>Spermatophyta</taxon>
        <taxon>Magnoliopsida</taxon>
        <taxon>eudicotyledons</taxon>
        <taxon>Gunneridae</taxon>
        <taxon>Pentapetalae</taxon>
        <taxon>asterids</taxon>
        <taxon>lamiids</taxon>
        <taxon>Lamiales</taxon>
        <taxon>Scrophulariaceae</taxon>
        <taxon>Buddlejeae</taxon>
        <taxon>Buddleja</taxon>
    </lineage>
</organism>
<dbReference type="InterPro" id="IPR004328">
    <property type="entry name" value="BRO1_dom"/>
</dbReference>
<dbReference type="PANTHER" id="PTHR23032">
    <property type="entry name" value="BRO1 DOMAIN-CONTAINING PROTEIN BROX"/>
    <property type="match status" value="1"/>
</dbReference>
<dbReference type="AlphaFoldDB" id="A0AAV6XKT9"/>
<evidence type="ECO:0000259" key="2">
    <source>
        <dbReference type="PROSITE" id="PS51180"/>
    </source>
</evidence>
<proteinExistence type="inferred from homology"/>
<reference evidence="3" key="1">
    <citation type="submission" date="2019-10" db="EMBL/GenBank/DDBJ databases">
        <authorList>
            <person name="Zhang R."/>
            <person name="Pan Y."/>
            <person name="Wang J."/>
            <person name="Ma R."/>
            <person name="Yu S."/>
        </authorList>
    </citation>
    <scope>NUCLEOTIDE SEQUENCE</scope>
    <source>
        <strain evidence="3">LA-IB0</strain>
        <tissue evidence="3">Leaf</tissue>
    </source>
</reference>
<dbReference type="PANTHER" id="PTHR23032:SF20">
    <property type="entry name" value="ENDOSOMAL TARGETING BRO1-LIKE DOMAIN-CONTAINING PROTEIN"/>
    <property type="match status" value="1"/>
</dbReference>
<sequence length="378" mass="43303">MMISYPGLSKLKFKQVLYQNVILASDSGTLEQLKELSSKRKAIEESINDNRFITDAIAREMSGGLTSRCEQNIQKLERYLPLLENLVRHVNLKGKNRQIVSWISDLKIRWSSVLTSSSIFHLQGSKFYQVNDIYFELGMTLFLYAALLRERALEVLSSDLVQSAALFRKAAGVYNYLAQEVLSNLHRTQERPPEATSRVCSVISLICLAEAQAVTARKAEENGNTGGVLVKLHYGIKEFLVEAIDILHVANKECKDVSSRLLDFILSCKTLHELKSYKHLAKVQKDEHKEIGVAIGVLRWALSNAKKFLPKEESWKLVYKQVIDESSEMLRKYEHENEFVWHEKIPLNDELPLPQAVKIVSIIPYQPQKWERTLVFKV</sequence>
<dbReference type="Gene3D" id="1.25.40.280">
    <property type="entry name" value="alix/aip1 like domains"/>
    <property type="match status" value="1"/>
</dbReference>
<evidence type="ECO:0000313" key="3">
    <source>
        <dbReference type="EMBL" id="KAG8382933.1"/>
    </source>
</evidence>
<dbReference type="InterPro" id="IPR038898">
    <property type="entry name" value="BROX"/>
</dbReference>
<dbReference type="EMBL" id="WHWC01000005">
    <property type="protein sequence ID" value="KAG8382933.1"/>
    <property type="molecule type" value="Genomic_DNA"/>
</dbReference>
<dbReference type="PROSITE" id="PS51180">
    <property type="entry name" value="BRO1"/>
    <property type="match status" value="1"/>
</dbReference>
<gene>
    <name evidence="3" type="ORF">BUALT_Bualt05G0131400</name>
</gene>
<protein>
    <recommendedName>
        <fullName evidence="2">BRO1 domain-containing protein</fullName>
    </recommendedName>
</protein>
<dbReference type="InterPro" id="IPR038499">
    <property type="entry name" value="BRO1_sf"/>
</dbReference>